<dbReference type="InterPro" id="IPR003265">
    <property type="entry name" value="HhH-GPD_domain"/>
</dbReference>
<dbReference type="Proteomes" id="UP001251528">
    <property type="component" value="Unassembled WGS sequence"/>
</dbReference>
<comment type="caution">
    <text evidence="3">The sequence shown here is derived from an EMBL/GenBank/DDBJ whole genome shotgun (WGS) entry which is preliminary data.</text>
</comment>
<dbReference type="InterPro" id="IPR023170">
    <property type="entry name" value="HhH_base_excis_C"/>
</dbReference>
<dbReference type="PANTHER" id="PTHR47203:SF1">
    <property type="entry name" value="HYPOTHETICAL BASE EXCISION DNA REPAIR PROTEIN (EUROFUNG)"/>
    <property type="match status" value="1"/>
</dbReference>
<dbReference type="InterPro" id="IPR011257">
    <property type="entry name" value="DNA_glycosylase"/>
</dbReference>
<accession>A0AAJ0FYG5</accession>
<dbReference type="GO" id="GO:0000702">
    <property type="term" value="F:oxidized base lesion DNA N-glycosylase activity"/>
    <property type="evidence" value="ECO:0007669"/>
    <property type="project" value="UniProtKB-ARBA"/>
</dbReference>
<dbReference type="EMBL" id="JASWJB010000105">
    <property type="protein sequence ID" value="KAK2597420.1"/>
    <property type="molecule type" value="Genomic_DNA"/>
</dbReference>
<feature type="compositionally biased region" description="Polar residues" evidence="1">
    <location>
        <begin position="132"/>
        <end position="146"/>
    </location>
</feature>
<dbReference type="AlphaFoldDB" id="A0AAJ0FYG5"/>
<dbReference type="Gene3D" id="1.10.340.30">
    <property type="entry name" value="Hypothetical protein, domain 2"/>
    <property type="match status" value="1"/>
</dbReference>
<name>A0AAJ0FYG5_9HYPO</name>
<evidence type="ECO:0000259" key="2">
    <source>
        <dbReference type="SMART" id="SM00478"/>
    </source>
</evidence>
<dbReference type="SUPFAM" id="SSF48150">
    <property type="entry name" value="DNA-glycosylase"/>
    <property type="match status" value="1"/>
</dbReference>
<proteinExistence type="predicted"/>
<sequence length="440" mass="48676">MTLLVAPRVRSVPLGTRVNASMYAIVQNDNHASMDEVAVTDSTYNIEARGRFDCSYFINAGWLAGPVSSPLRLPEQMVASTQLRRSARNLRTETAVKSEPTDDLQRLLDRPLKRAISPRHPEKRTAKKIKTETVSPAKQALSSTTSRPKLNRVKEENTSKAEVLKERKLKSFSAFAKQSPFPDFLRPTAEECKLAHKILAETHGQRDRPEAVVAPADAAGCGNSPSVLDALVRTILSQNTSNKNSTRAKLSMDQEYGGSDKWDEIVSGGQARLEKSIQSGGLAAIKSKVIINILQQTKEKYGTYSLDHLFEASDEDAMKEMIAFQGVGPKTASCVLLFCLQRPSFAVDTHVHRITGLLGWRPPAAGREETQAHLDAVVPDEEKYPLHVLFVTHGRQCDECKAGGKSVRNCELRKAFKKRHFTAKVEDGEDTKKEEDVEGL</sequence>
<keyword evidence="4" id="KW-1185">Reference proteome</keyword>
<reference evidence="3" key="1">
    <citation type="submission" date="2023-06" db="EMBL/GenBank/DDBJ databases">
        <title>Conoideocrella luteorostrata (Hypocreales: Clavicipitaceae), a potential biocontrol fungus for elongate hemlock scale in United States Christmas tree production areas.</title>
        <authorList>
            <person name="Barrett H."/>
            <person name="Lovett B."/>
            <person name="Macias A.M."/>
            <person name="Stajich J.E."/>
            <person name="Kasson M.T."/>
        </authorList>
    </citation>
    <scope>NUCLEOTIDE SEQUENCE</scope>
    <source>
        <strain evidence="3">ARSEF 14590</strain>
    </source>
</reference>
<feature type="region of interest" description="Disordered" evidence="1">
    <location>
        <begin position="117"/>
        <end position="146"/>
    </location>
</feature>
<evidence type="ECO:0000313" key="4">
    <source>
        <dbReference type="Proteomes" id="UP001251528"/>
    </source>
</evidence>
<feature type="domain" description="HhH-GPD" evidence="2">
    <location>
        <begin position="236"/>
        <end position="396"/>
    </location>
</feature>
<evidence type="ECO:0000313" key="3">
    <source>
        <dbReference type="EMBL" id="KAK2597420.1"/>
    </source>
</evidence>
<dbReference type="SMART" id="SM00478">
    <property type="entry name" value="ENDO3c"/>
    <property type="match status" value="1"/>
</dbReference>
<protein>
    <recommendedName>
        <fullName evidence="2">HhH-GPD domain-containing protein</fullName>
    </recommendedName>
</protein>
<dbReference type="Pfam" id="PF00730">
    <property type="entry name" value="HhH-GPD"/>
    <property type="match status" value="1"/>
</dbReference>
<dbReference type="GO" id="GO:0006285">
    <property type="term" value="P:base-excision repair, AP site formation"/>
    <property type="evidence" value="ECO:0007669"/>
    <property type="project" value="UniProtKB-ARBA"/>
</dbReference>
<dbReference type="CDD" id="cd00056">
    <property type="entry name" value="ENDO3c"/>
    <property type="match status" value="1"/>
</dbReference>
<dbReference type="Gene3D" id="1.10.1670.10">
    <property type="entry name" value="Helix-hairpin-Helix base-excision DNA repair enzymes (C-terminal)"/>
    <property type="match status" value="1"/>
</dbReference>
<evidence type="ECO:0000256" key="1">
    <source>
        <dbReference type="SAM" id="MobiDB-lite"/>
    </source>
</evidence>
<organism evidence="3 4">
    <name type="scientific">Conoideocrella luteorostrata</name>
    <dbReference type="NCBI Taxonomy" id="1105319"/>
    <lineage>
        <taxon>Eukaryota</taxon>
        <taxon>Fungi</taxon>
        <taxon>Dikarya</taxon>
        <taxon>Ascomycota</taxon>
        <taxon>Pezizomycotina</taxon>
        <taxon>Sordariomycetes</taxon>
        <taxon>Hypocreomycetidae</taxon>
        <taxon>Hypocreales</taxon>
        <taxon>Clavicipitaceae</taxon>
        <taxon>Conoideocrella</taxon>
    </lineage>
</organism>
<gene>
    <name evidence="3" type="ORF">QQS21_005968</name>
</gene>
<dbReference type="PANTHER" id="PTHR47203">
    <property type="match status" value="1"/>
</dbReference>